<reference evidence="4 5" key="1">
    <citation type="submission" date="2020-11" db="EMBL/GenBank/DDBJ databases">
        <authorList>
            <person name="Wallbank WR R."/>
            <person name="Pardo Diaz C."/>
            <person name="Kozak K."/>
            <person name="Martin S."/>
            <person name="Jiggins C."/>
            <person name="Moest M."/>
            <person name="Warren A I."/>
            <person name="Generalovic N T."/>
            <person name="Byers J.R.P. K."/>
            <person name="Montejo-Kovacevich G."/>
            <person name="Yen C E."/>
        </authorList>
    </citation>
    <scope>NUCLEOTIDE SEQUENCE [LARGE SCALE GENOMIC DNA]</scope>
</reference>
<dbReference type="SMART" id="SM00312">
    <property type="entry name" value="PX"/>
    <property type="match status" value="1"/>
</dbReference>
<dbReference type="PROSITE" id="PS51450">
    <property type="entry name" value="LRR"/>
    <property type="match status" value="3"/>
</dbReference>
<dbReference type="GO" id="GO:0005737">
    <property type="term" value="C:cytoplasm"/>
    <property type="evidence" value="ECO:0007669"/>
    <property type="project" value="TreeGrafter"/>
</dbReference>
<evidence type="ECO:0000313" key="4">
    <source>
        <dbReference type="EMBL" id="CAD7089555.1"/>
    </source>
</evidence>
<evidence type="ECO:0000256" key="2">
    <source>
        <dbReference type="ARBA" id="ARBA00022737"/>
    </source>
</evidence>
<dbReference type="Pfam" id="PF00787">
    <property type="entry name" value="PX"/>
    <property type="match status" value="1"/>
</dbReference>
<dbReference type="OrthoDB" id="430293at2759"/>
<evidence type="ECO:0000259" key="3">
    <source>
        <dbReference type="PROSITE" id="PS50195"/>
    </source>
</evidence>
<sequence>MSYYHKFATETTINIPKYVETNGVIFYDINVKVKDVEWWVQRRYRDFDELHDKLVSEQSVSKKLLPPKKMIGNKNPSFIDQRRRDLEEYLQHLLGFLRIAMPRPFAEFLELNKYDINFLLQDLAKYFCECGNALMCVSPEYSFTCLDLYSISERMGLPCPFEDIPDSFDFSHVLDFCCQLEIISITPTKASYEAGSDYNSIDVPIGRSNIIPKNLTFHLNAFRNLKQMKVYGISTENFSEITFLKTTLTTLYVHNTTITKINQVILCDNIHKNEDIEQVSKWDVLGYLNVSGNLLTSFDQSIKLAPKLHTLIADQNRLKSIKYLNHLPQLRTLSLCENLITDCTDWHTELGNLVSLNLSQNKIRSLVGLRKMYSLVSLDLSCNQIDDIDEVDHIGRLPLLEQLRLTGNPLSGTVDYRPRVFARFNERAPDVYLDNEKGTPRELDTALVLSALRKSSSSQGSSNGVNR</sequence>
<dbReference type="InterPro" id="IPR036871">
    <property type="entry name" value="PX_dom_sf"/>
</dbReference>
<dbReference type="InterPro" id="IPR025875">
    <property type="entry name" value="Leu-rich_rpt_4"/>
</dbReference>
<gene>
    <name evidence="4" type="ORF">HERILL_LOCUS12096</name>
</gene>
<dbReference type="Proteomes" id="UP000594454">
    <property type="component" value="Chromosome 4"/>
</dbReference>
<organism evidence="4 5">
    <name type="scientific">Hermetia illucens</name>
    <name type="common">Black soldier fly</name>
    <dbReference type="NCBI Taxonomy" id="343691"/>
    <lineage>
        <taxon>Eukaryota</taxon>
        <taxon>Metazoa</taxon>
        <taxon>Ecdysozoa</taxon>
        <taxon>Arthropoda</taxon>
        <taxon>Hexapoda</taxon>
        <taxon>Insecta</taxon>
        <taxon>Pterygota</taxon>
        <taxon>Neoptera</taxon>
        <taxon>Endopterygota</taxon>
        <taxon>Diptera</taxon>
        <taxon>Brachycera</taxon>
        <taxon>Stratiomyomorpha</taxon>
        <taxon>Stratiomyidae</taxon>
        <taxon>Hermetiinae</taxon>
        <taxon>Hermetia</taxon>
    </lineage>
</organism>
<dbReference type="InterPro" id="IPR032675">
    <property type="entry name" value="LRR_dom_sf"/>
</dbReference>
<keyword evidence="2" id="KW-0677">Repeat</keyword>
<dbReference type="Pfam" id="PF12799">
    <property type="entry name" value="LRR_4"/>
    <property type="match status" value="1"/>
</dbReference>
<dbReference type="PANTHER" id="PTHR15454">
    <property type="entry name" value="NISCHARIN RELATED"/>
    <property type="match status" value="1"/>
</dbReference>
<protein>
    <recommendedName>
        <fullName evidence="3">PX domain-containing protein</fullName>
    </recommendedName>
</protein>
<dbReference type="PANTHER" id="PTHR15454:SF35">
    <property type="entry name" value="NISCHARIN"/>
    <property type="match status" value="1"/>
</dbReference>
<dbReference type="Gene3D" id="3.30.1520.10">
    <property type="entry name" value="Phox-like domain"/>
    <property type="match status" value="1"/>
</dbReference>
<dbReference type="AlphaFoldDB" id="A0A7R8YYK7"/>
<keyword evidence="5" id="KW-1185">Reference proteome</keyword>
<dbReference type="SUPFAM" id="SSF64268">
    <property type="entry name" value="PX domain"/>
    <property type="match status" value="1"/>
</dbReference>
<dbReference type="InterPro" id="IPR001611">
    <property type="entry name" value="Leu-rich_rpt"/>
</dbReference>
<dbReference type="OMA" id="IASIKWT"/>
<accession>A0A7R8YYK7</accession>
<evidence type="ECO:0000313" key="5">
    <source>
        <dbReference type="Proteomes" id="UP000594454"/>
    </source>
</evidence>
<keyword evidence="1" id="KW-0433">Leucine-rich repeat</keyword>
<feature type="domain" description="PX" evidence="3">
    <location>
        <begin position="5"/>
        <end position="116"/>
    </location>
</feature>
<name>A0A7R8YYK7_HERIL</name>
<evidence type="ECO:0000256" key="1">
    <source>
        <dbReference type="ARBA" id="ARBA00022614"/>
    </source>
</evidence>
<dbReference type="FunFam" id="3.30.1520.10:FF:000020">
    <property type="entry name" value="nischarin isoform X1"/>
    <property type="match status" value="1"/>
</dbReference>
<dbReference type="PROSITE" id="PS50195">
    <property type="entry name" value="PX"/>
    <property type="match status" value="1"/>
</dbReference>
<dbReference type="InterPro" id="IPR001683">
    <property type="entry name" value="PX_dom"/>
</dbReference>
<dbReference type="InParanoid" id="A0A7R8YYK7"/>
<dbReference type="EMBL" id="LR899012">
    <property type="protein sequence ID" value="CAD7089555.1"/>
    <property type="molecule type" value="Genomic_DNA"/>
</dbReference>
<dbReference type="Gene3D" id="3.80.10.10">
    <property type="entry name" value="Ribonuclease Inhibitor"/>
    <property type="match status" value="2"/>
</dbReference>
<dbReference type="FunCoup" id="A0A7R8YYK7">
    <property type="interactions" value="70"/>
</dbReference>
<proteinExistence type="predicted"/>
<dbReference type="SUPFAM" id="SSF52075">
    <property type="entry name" value="Outer arm dynein light chain 1"/>
    <property type="match status" value="1"/>
</dbReference>
<dbReference type="GO" id="GO:0035091">
    <property type="term" value="F:phosphatidylinositol binding"/>
    <property type="evidence" value="ECO:0007669"/>
    <property type="project" value="InterPro"/>
</dbReference>